<reference evidence="2" key="1">
    <citation type="submission" date="2025-08" db="UniProtKB">
        <authorList>
            <consortium name="Ensembl"/>
        </authorList>
    </citation>
    <scope>IDENTIFICATION</scope>
</reference>
<keyword evidence="1" id="KW-1133">Transmembrane helix</keyword>
<name>A0A8B9RMX8_ASTMX</name>
<evidence type="ECO:0000313" key="2">
    <source>
        <dbReference type="Ensembl" id="ENSAMXP00005055286.1"/>
    </source>
</evidence>
<dbReference type="PANTHER" id="PTHR46850">
    <property type="entry name" value="CHROMODOMAIN-HELICASE-DNA-BINDING PROTEIN 9"/>
    <property type="match status" value="1"/>
</dbReference>
<sequence>MLDKASLKLGLDRAVLQSMSGSKDSNVNGIQQFSKKEIEDLLRKGAYAAIMDENDEGSRFCEEDIDQILQRRATTITIESEGKGSTFSKLLRFATVMLQFPIYLSIYLSICLSICLSTYLKLTYQPWYDVVNIK</sequence>
<dbReference type="Ensembl" id="ENSAMXT00005059766.1">
    <property type="protein sequence ID" value="ENSAMXP00005055286.1"/>
    <property type="gene ID" value="ENSAMXG00005024647.1"/>
</dbReference>
<feature type="transmembrane region" description="Helical" evidence="1">
    <location>
        <begin position="100"/>
        <end position="120"/>
    </location>
</feature>
<accession>A0A8B9RMX8</accession>
<evidence type="ECO:0000313" key="3">
    <source>
        <dbReference type="Proteomes" id="UP000694621"/>
    </source>
</evidence>
<dbReference type="InterPro" id="IPR051493">
    <property type="entry name" value="CHD"/>
</dbReference>
<keyword evidence="1" id="KW-0812">Transmembrane</keyword>
<organism evidence="2 3">
    <name type="scientific">Astyanax mexicanus</name>
    <name type="common">Blind cave fish</name>
    <name type="synonym">Astyanax fasciatus mexicanus</name>
    <dbReference type="NCBI Taxonomy" id="7994"/>
    <lineage>
        <taxon>Eukaryota</taxon>
        <taxon>Metazoa</taxon>
        <taxon>Chordata</taxon>
        <taxon>Craniata</taxon>
        <taxon>Vertebrata</taxon>
        <taxon>Euteleostomi</taxon>
        <taxon>Actinopterygii</taxon>
        <taxon>Neopterygii</taxon>
        <taxon>Teleostei</taxon>
        <taxon>Ostariophysi</taxon>
        <taxon>Characiformes</taxon>
        <taxon>Characoidei</taxon>
        <taxon>Acestrorhamphidae</taxon>
        <taxon>Acestrorhamphinae</taxon>
        <taxon>Astyanax</taxon>
    </lineage>
</organism>
<dbReference type="InterPro" id="IPR027417">
    <property type="entry name" value="P-loop_NTPase"/>
</dbReference>
<keyword evidence="1" id="KW-0472">Membrane</keyword>
<dbReference type="AlphaFoldDB" id="A0A8B9RMX8"/>
<proteinExistence type="predicted"/>
<evidence type="ECO:0000256" key="1">
    <source>
        <dbReference type="SAM" id="Phobius"/>
    </source>
</evidence>
<dbReference type="Proteomes" id="UP000694621">
    <property type="component" value="Unplaced"/>
</dbReference>
<protein>
    <submittedName>
        <fullName evidence="2">Chromodomain helicase DNA binding protein 8</fullName>
    </submittedName>
</protein>
<dbReference type="Gene3D" id="3.40.50.300">
    <property type="entry name" value="P-loop containing nucleotide triphosphate hydrolases"/>
    <property type="match status" value="1"/>
</dbReference>
<dbReference type="PANTHER" id="PTHR46850:SF1">
    <property type="entry name" value="CHROMODOMAIN-HELICASE-DNA-BINDING PROTEIN 9"/>
    <property type="match status" value="1"/>
</dbReference>